<evidence type="ECO:0000313" key="4">
    <source>
        <dbReference type="EMBL" id="ORY98601.1"/>
    </source>
</evidence>
<dbReference type="InterPro" id="IPR001849">
    <property type="entry name" value="PH_domain"/>
</dbReference>
<dbReference type="PANTHER" id="PTHR31941:SF1">
    <property type="entry name" value="CYTOSKELETAL SIGNALING PROTEIN SLM1"/>
    <property type="match status" value="1"/>
</dbReference>
<dbReference type="STRING" id="13706.A0A1X2HHP7"/>
<dbReference type="SMART" id="SM00233">
    <property type="entry name" value="PH"/>
    <property type="match status" value="1"/>
</dbReference>
<dbReference type="AlphaFoldDB" id="A0A1X2HHP7"/>
<feature type="compositionally biased region" description="Polar residues" evidence="2">
    <location>
        <begin position="628"/>
        <end position="664"/>
    </location>
</feature>
<dbReference type="OrthoDB" id="2264563at2759"/>
<dbReference type="InterPro" id="IPR046869">
    <property type="entry name" value="SLM1/RGC1-like_PH"/>
</dbReference>
<feature type="compositionally biased region" description="Basic and acidic residues" evidence="2">
    <location>
        <begin position="750"/>
        <end position="768"/>
    </location>
</feature>
<feature type="compositionally biased region" description="Basic residues" evidence="2">
    <location>
        <begin position="82"/>
        <end position="91"/>
    </location>
</feature>
<organism evidence="4 5">
    <name type="scientific">Syncephalastrum racemosum</name>
    <name type="common">Filamentous fungus</name>
    <dbReference type="NCBI Taxonomy" id="13706"/>
    <lineage>
        <taxon>Eukaryota</taxon>
        <taxon>Fungi</taxon>
        <taxon>Fungi incertae sedis</taxon>
        <taxon>Mucoromycota</taxon>
        <taxon>Mucoromycotina</taxon>
        <taxon>Mucoromycetes</taxon>
        <taxon>Mucorales</taxon>
        <taxon>Syncephalastraceae</taxon>
        <taxon>Syncephalastrum</taxon>
    </lineage>
</organism>
<evidence type="ECO:0000256" key="2">
    <source>
        <dbReference type="SAM" id="MobiDB-lite"/>
    </source>
</evidence>
<dbReference type="SUPFAM" id="SSF50729">
    <property type="entry name" value="PH domain-like"/>
    <property type="match status" value="1"/>
</dbReference>
<feature type="region of interest" description="Disordered" evidence="2">
    <location>
        <begin position="158"/>
        <end position="187"/>
    </location>
</feature>
<evidence type="ECO:0000259" key="3">
    <source>
        <dbReference type="PROSITE" id="PS50003"/>
    </source>
</evidence>
<comment type="caution">
    <text evidence="4">The sequence shown here is derived from an EMBL/GenBank/DDBJ whole genome shotgun (WGS) entry which is preliminary data.</text>
</comment>
<protein>
    <recommendedName>
        <fullName evidence="3">PH domain-containing protein</fullName>
    </recommendedName>
</protein>
<evidence type="ECO:0000256" key="1">
    <source>
        <dbReference type="ARBA" id="ARBA00022553"/>
    </source>
</evidence>
<dbReference type="InterPro" id="IPR011993">
    <property type="entry name" value="PH-like_dom_sf"/>
</dbReference>
<feature type="compositionally biased region" description="Low complexity" evidence="2">
    <location>
        <begin position="602"/>
        <end position="621"/>
    </location>
</feature>
<dbReference type="InterPro" id="IPR027267">
    <property type="entry name" value="AH/BAR_dom_sf"/>
</dbReference>
<evidence type="ECO:0000313" key="5">
    <source>
        <dbReference type="Proteomes" id="UP000242180"/>
    </source>
</evidence>
<keyword evidence="5" id="KW-1185">Reference proteome</keyword>
<dbReference type="EMBL" id="MCGN01000003">
    <property type="protein sequence ID" value="ORY98601.1"/>
    <property type="molecule type" value="Genomic_DNA"/>
</dbReference>
<keyword evidence="1" id="KW-0597">Phosphoprotein</keyword>
<feature type="compositionally biased region" description="Low complexity" evidence="2">
    <location>
        <begin position="783"/>
        <end position="799"/>
    </location>
</feature>
<dbReference type="OMA" id="NGIHATI"/>
<dbReference type="Gene3D" id="2.30.29.30">
    <property type="entry name" value="Pleckstrin-homology domain (PH domain)/Phosphotyrosine-binding domain (PTB)"/>
    <property type="match status" value="1"/>
</dbReference>
<dbReference type="Pfam" id="PF20399">
    <property type="entry name" value="PH_20"/>
    <property type="match status" value="1"/>
</dbReference>
<dbReference type="InterPro" id="IPR046868">
    <property type="entry name" value="BAR_4"/>
</dbReference>
<feature type="region of interest" description="Disordered" evidence="2">
    <location>
        <begin position="689"/>
        <end position="841"/>
    </location>
</feature>
<accession>A0A1X2HHP7</accession>
<dbReference type="PANTHER" id="PTHR31941">
    <property type="entry name" value="CYTOSKELETAL SIGNALING PROTEIN SLM1"/>
    <property type="match status" value="1"/>
</dbReference>
<dbReference type="InParanoid" id="A0A1X2HHP7"/>
<dbReference type="SUPFAM" id="SSF103657">
    <property type="entry name" value="BAR/IMD domain-like"/>
    <property type="match status" value="1"/>
</dbReference>
<dbReference type="Pfam" id="PF20400">
    <property type="entry name" value="BAR_4"/>
    <property type="match status" value="1"/>
</dbReference>
<feature type="domain" description="PH" evidence="3">
    <location>
        <begin position="464"/>
        <end position="572"/>
    </location>
</feature>
<sequence length="841" mass="93886">MAMTVDTSLNNNSDAYGSSTASIHSANNSAPPIPEKSRLRSLHSMSSVRAAAAKSRFTEHFDHVPPPELLESLADTDFHVSTTRKPRRQRTLNKTFRPFLNTSNSSTTLDSLAPSRPKPSISTPPLSSSSNIETRPPLSNGSVALSSPAVPRARLNSITDTFVSRDERPVSQDESDNEASSVSMRKRSGTPRLFSLNRAEVLITRLDMWQQALKTIATWLEETAKIGLQGSRSYYQRSLPLVNQNVSDEGDALSTCQAGLQVLTMHLAGKHKEFGKRIQHDFIPPLLRLRKECKDMIKSLKEEPDLIMDELLRRAETTRKSMANLNKWCKAADASSDPHSPLEHDPWLANLYVLRQLKREVDEENRLRELMVPLQRGTAAFEARVLEHVKPAIAFCYEHLAPALWDGSDDAETAPFKLLLDQLLPDHEWMRFYERNKKDLVPEQNPRKDYMNINYPNKLNPCVMTLAKGVLGRQTGVRKQFTERFYVLSQCGYLHQFTMDDKVSPERSYFIPQMTIIPPMDLNHLDEATEPFTFQIHRKATQVLQRDKVHVFRAPSREDLAAWCKLLCDVAGRTSTTMPLIGQPQGFQHLAGHGDPARLSYHHQTQTHSSFSSSDSSLSRPPLDHSTSRPVSVQTATAQERRASNATNSTHPTTTDNDGMASSQPAVYEDDRASIATARPQTALFIDDCSESTSEKSEISQHKSTDVVTTKHEQQKPSTAEEEDSTPSTSPDEPRATTPTKSDPADLDGEASRETSDHGKDDFEKMDRPASVASTVDESVYFSSTSAPPSPSASSTTSSMQHEDIEIPTLEDEPTTPRPTFYTPQLNLPHAPVQQPHHQGQ</sequence>
<gene>
    <name evidence="4" type="ORF">BCR43DRAFT_487819</name>
</gene>
<dbReference type="Gene3D" id="1.20.1270.60">
    <property type="entry name" value="Arfaptin homology (AH) domain/BAR domain"/>
    <property type="match status" value="1"/>
</dbReference>
<name>A0A1X2HHP7_SYNRA</name>
<feature type="region of interest" description="Disordered" evidence="2">
    <location>
        <begin position="81"/>
        <end position="145"/>
    </location>
</feature>
<feature type="region of interest" description="Disordered" evidence="2">
    <location>
        <begin position="587"/>
        <end position="664"/>
    </location>
</feature>
<proteinExistence type="predicted"/>
<reference evidence="4 5" key="1">
    <citation type="submission" date="2016-07" db="EMBL/GenBank/DDBJ databases">
        <title>Pervasive Adenine N6-methylation of Active Genes in Fungi.</title>
        <authorList>
            <consortium name="DOE Joint Genome Institute"/>
            <person name="Mondo S.J."/>
            <person name="Dannebaum R.O."/>
            <person name="Kuo R.C."/>
            <person name="Labutti K."/>
            <person name="Haridas S."/>
            <person name="Kuo A."/>
            <person name="Salamov A."/>
            <person name="Ahrendt S.R."/>
            <person name="Lipzen A."/>
            <person name="Sullivan W."/>
            <person name="Andreopoulos W.B."/>
            <person name="Clum A."/>
            <person name="Lindquist E."/>
            <person name="Daum C."/>
            <person name="Ramamoorthy G.K."/>
            <person name="Gryganskyi A."/>
            <person name="Culley D."/>
            <person name="Magnuson J.K."/>
            <person name="James T.Y."/>
            <person name="O'Malley M.A."/>
            <person name="Stajich J.E."/>
            <person name="Spatafora J.W."/>
            <person name="Visel A."/>
            <person name="Grigoriev I.V."/>
        </authorList>
    </citation>
    <scope>NUCLEOTIDE SEQUENCE [LARGE SCALE GENOMIC DNA]</scope>
    <source>
        <strain evidence="4 5">NRRL 2496</strain>
    </source>
</reference>
<feature type="compositionally biased region" description="Polar residues" evidence="2">
    <location>
        <begin position="131"/>
        <end position="145"/>
    </location>
</feature>
<feature type="region of interest" description="Disordered" evidence="2">
    <location>
        <begin position="1"/>
        <end position="45"/>
    </location>
</feature>
<feature type="compositionally biased region" description="Low complexity" evidence="2">
    <location>
        <begin position="100"/>
        <end position="130"/>
    </location>
</feature>
<feature type="compositionally biased region" description="Polar residues" evidence="2">
    <location>
        <begin position="1"/>
        <end position="30"/>
    </location>
</feature>
<dbReference type="Proteomes" id="UP000242180">
    <property type="component" value="Unassembled WGS sequence"/>
</dbReference>
<feature type="compositionally biased region" description="Basic and acidic residues" evidence="2">
    <location>
        <begin position="693"/>
        <end position="715"/>
    </location>
</feature>
<dbReference type="PROSITE" id="PS50003">
    <property type="entry name" value="PH_DOMAIN"/>
    <property type="match status" value="1"/>
</dbReference>
<feature type="compositionally biased region" description="Polar residues" evidence="2">
    <location>
        <begin position="726"/>
        <end position="741"/>
    </location>
</feature>